<feature type="disulfide bond" evidence="6">
    <location>
        <begin position="5"/>
        <end position="36"/>
    </location>
</feature>
<keyword evidence="5 6" id="KW-1015">Disulfide bond</keyword>
<name>A0AAD7CGR7_9AGAR</name>
<dbReference type="PANTHER" id="PTHR15590:SF0">
    <property type="entry name" value="CX9C MOTIF-CONTAINING PROTEIN 4"/>
    <property type="match status" value="1"/>
</dbReference>
<evidence type="ECO:0000256" key="1">
    <source>
        <dbReference type="ARBA" id="ARBA00004569"/>
    </source>
</evidence>
<dbReference type="InterPro" id="IPR027179">
    <property type="entry name" value="CMC4"/>
</dbReference>
<dbReference type="PROSITE" id="PS51808">
    <property type="entry name" value="CHCH"/>
    <property type="match status" value="1"/>
</dbReference>
<dbReference type="GO" id="GO:0005758">
    <property type="term" value="C:mitochondrial intermembrane space"/>
    <property type="evidence" value="ECO:0007669"/>
    <property type="project" value="UniProtKB-SubCell"/>
</dbReference>
<feature type="disulfide bond" evidence="6">
    <location>
        <begin position="15"/>
        <end position="26"/>
    </location>
</feature>
<protein>
    <recommendedName>
        <fullName evidence="3">Cx9C motif-containing protein 4, mitochondrial</fullName>
    </recommendedName>
</protein>
<evidence type="ECO:0000256" key="3">
    <source>
        <dbReference type="ARBA" id="ARBA00019406"/>
    </source>
</evidence>
<keyword evidence="4" id="KW-0496">Mitochondrion</keyword>
<keyword evidence="8" id="KW-1185">Reference proteome</keyword>
<evidence type="ECO:0000313" key="7">
    <source>
        <dbReference type="EMBL" id="KAJ7648116.1"/>
    </source>
</evidence>
<evidence type="ECO:0000313" key="8">
    <source>
        <dbReference type="Proteomes" id="UP001221142"/>
    </source>
</evidence>
<evidence type="ECO:0000256" key="2">
    <source>
        <dbReference type="ARBA" id="ARBA00009858"/>
    </source>
</evidence>
<reference evidence="7" key="1">
    <citation type="submission" date="2023-03" db="EMBL/GenBank/DDBJ databases">
        <title>Massive genome expansion in bonnet fungi (Mycena s.s.) driven by repeated elements and novel gene families across ecological guilds.</title>
        <authorList>
            <consortium name="Lawrence Berkeley National Laboratory"/>
            <person name="Harder C.B."/>
            <person name="Miyauchi S."/>
            <person name="Viragh M."/>
            <person name="Kuo A."/>
            <person name="Thoen E."/>
            <person name="Andreopoulos B."/>
            <person name="Lu D."/>
            <person name="Skrede I."/>
            <person name="Drula E."/>
            <person name="Henrissat B."/>
            <person name="Morin E."/>
            <person name="Kohler A."/>
            <person name="Barry K."/>
            <person name="LaButti K."/>
            <person name="Morin E."/>
            <person name="Salamov A."/>
            <person name="Lipzen A."/>
            <person name="Mereny Z."/>
            <person name="Hegedus B."/>
            <person name="Baldrian P."/>
            <person name="Stursova M."/>
            <person name="Weitz H."/>
            <person name="Taylor A."/>
            <person name="Grigoriev I.V."/>
            <person name="Nagy L.G."/>
            <person name="Martin F."/>
            <person name="Kauserud H."/>
        </authorList>
    </citation>
    <scope>NUCLEOTIDE SEQUENCE</scope>
    <source>
        <strain evidence="7">9284</strain>
    </source>
</reference>
<dbReference type="Pfam" id="PF08991">
    <property type="entry name" value="CMC4"/>
    <property type="match status" value="1"/>
</dbReference>
<organism evidence="7 8">
    <name type="scientific">Roridomyces roridus</name>
    <dbReference type="NCBI Taxonomy" id="1738132"/>
    <lineage>
        <taxon>Eukaryota</taxon>
        <taxon>Fungi</taxon>
        <taxon>Dikarya</taxon>
        <taxon>Basidiomycota</taxon>
        <taxon>Agaricomycotina</taxon>
        <taxon>Agaricomycetes</taxon>
        <taxon>Agaricomycetidae</taxon>
        <taxon>Agaricales</taxon>
        <taxon>Marasmiineae</taxon>
        <taxon>Mycenaceae</taxon>
        <taxon>Roridomyces</taxon>
    </lineage>
</organism>
<proteinExistence type="inferred from homology"/>
<dbReference type="Gene3D" id="1.10.287.1130">
    <property type="entry name" value="CytochromE C oxidase copper chaperone"/>
    <property type="match status" value="1"/>
</dbReference>
<sequence length="72" mass="8166">MSEPCQAEACSLQTCLNKNTYKPEKCNERLRALYQCCQGMYDNNSDATSTACPMASVVKRWMKDHPDGKKDK</sequence>
<dbReference type="InterPro" id="IPR009069">
    <property type="entry name" value="Cys_alpha_HP_mot_SF"/>
</dbReference>
<dbReference type="AlphaFoldDB" id="A0AAD7CGR7"/>
<evidence type="ECO:0000256" key="6">
    <source>
        <dbReference type="PIRSR" id="PIRSR627179-50"/>
    </source>
</evidence>
<comment type="caution">
    <text evidence="7">The sequence shown here is derived from an EMBL/GenBank/DDBJ whole genome shotgun (WGS) entry which is preliminary data.</text>
</comment>
<evidence type="ECO:0000256" key="5">
    <source>
        <dbReference type="ARBA" id="ARBA00023157"/>
    </source>
</evidence>
<dbReference type="Proteomes" id="UP001221142">
    <property type="component" value="Unassembled WGS sequence"/>
</dbReference>
<dbReference type="PANTHER" id="PTHR15590">
    <property type="entry name" value="CX9C MOTIF-CONTAINING PROTEIN 4"/>
    <property type="match status" value="1"/>
</dbReference>
<dbReference type="EMBL" id="JARKIF010000002">
    <property type="protein sequence ID" value="KAJ7648116.1"/>
    <property type="molecule type" value="Genomic_DNA"/>
</dbReference>
<feature type="disulfide bond" evidence="6">
    <location>
        <begin position="37"/>
        <end position="52"/>
    </location>
</feature>
<gene>
    <name evidence="7" type="ORF">FB45DRAFT_783109</name>
</gene>
<accession>A0AAD7CGR7</accession>
<evidence type="ECO:0000256" key="4">
    <source>
        <dbReference type="ARBA" id="ARBA00023128"/>
    </source>
</evidence>
<comment type="subcellular location">
    <subcellularLocation>
        <location evidence="1">Mitochondrion intermembrane space</location>
    </subcellularLocation>
</comment>
<dbReference type="SUPFAM" id="SSF47072">
    <property type="entry name" value="Cysteine alpha-hairpin motif"/>
    <property type="match status" value="1"/>
</dbReference>
<comment type="similarity">
    <text evidence="2">Belongs to the CMC4 family.</text>
</comment>